<keyword evidence="6" id="KW-0378">Hydrolase</keyword>
<dbReference type="GO" id="GO:0003964">
    <property type="term" value="F:RNA-directed DNA polymerase activity"/>
    <property type="evidence" value="ECO:0007669"/>
    <property type="project" value="UniProtKB-KW"/>
</dbReference>
<evidence type="ECO:0000256" key="2">
    <source>
        <dbReference type="ARBA" id="ARBA00022679"/>
    </source>
</evidence>
<dbReference type="Pfam" id="PF00665">
    <property type="entry name" value="rve"/>
    <property type="match status" value="1"/>
</dbReference>
<dbReference type="InterPro" id="IPR043128">
    <property type="entry name" value="Rev_trsase/Diguanyl_cyclase"/>
</dbReference>
<dbReference type="FunFam" id="1.10.340.70:FF:000001">
    <property type="entry name" value="Retrovirus-related Pol polyprotein from transposon gypsy-like Protein"/>
    <property type="match status" value="1"/>
</dbReference>
<organism evidence="10">
    <name type="scientific">Lygus hesperus</name>
    <name type="common">Western plant bug</name>
    <dbReference type="NCBI Taxonomy" id="30085"/>
    <lineage>
        <taxon>Eukaryota</taxon>
        <taxon>Metazoa</taxon>
        <taxon>Ecdysozoa</taxon>
        <taxon>Arthropoda</taxon>
        <taxon>Hexapoda</taxon>
        <taxon>Insecta</taxon>
        <taxon>Pterygota</taxon>
        <taxon>Neoptera</taxon>
        <taxon>Paraneoptera</taxon>
        <taxon>Hemiptera</taxon>
        <taxon>Heteroptera</taxon>
        <taxon>Panheteroptera</taxon>
        <taxon>Cimicomorpha</taxon>
        <taxon>Miridae</taxon>
        <taxon>Mirini</taxon>
        <taxon>Lygus</taxon>
    </lineage>
</organism>
<dbReference type="InterPro" id="IPR036397">
    <property type="entry name" value="RNaseH_sf"/>
</dbReference>
<name>A0A146KRU5_LYGHE</name>
<dbReference type="GO" id="GO:0015074">
    <property type="term" value="P:DNA integration"/>
    <property type="evidence" value="ECO:0007669"/>
    <property type="project" value="InterPro"/>
</dbReference>
<evidence type="ECO:0000256" key="5">
    <source>
        <dbReference type="ARBA" id="ARBA00022759"/>
    </source>
</evidence>
<dbReference type="EC" id="2.7.7.49" evidence="1"/>
<dbReference type="InterPro" id="IPR050951">
    <property type="entry name" value="Retrovirus_Pol_polyprotein"/>
</dbReference>
<feature type="domain" description="Integrase catalytic" evidence="9">
    <location>
        <begin position="330"/>
        <end position="491"/>
    </location>
</feature>
<dbReference type="PANTHER" id="PTHR37984:SF5">
    <property type="entry name" value="PROTEIN NYNRIN-LIKE"/>
    <property type="match status" value="1"/>
</dbReference>
<dbReference type="InterPro" id="IPR041588">
    <property type="entry name" value="Integrase_H2C2"/>
</dbReference>
<dbReference type="FunFam" id="3.30.420.10:FF:000032">
    <property type="entry name" value="Retrovirus-related Pol polyprotein from transposon 297-like Protein"/>
    <property type="match status" value="1"/>
</dbReference>
<feature type="compositionally biased region" description="Polar residues" evidence="8">
    <location>
        <begin position="631"/>
        <end position="647"/>
    </location>
</feature>
<dbReference type="InterPro" id="IPR012337">
    <property type="entry name" value="RNaseH-like_sf"/>
</dbReference>
<dbReference type="GO" id="GO:0042575">
    <property type="term" value="C:DNA polymerase complex"/>
    <property type="evidence" value="ECO:0007669"/>
    <property type="project" value="UniProtKB-ARBA"/>
</dbReference>
<evidence type="ECO:0000256" key="4">
    <source>
        <dbReference type="ARBA" id="ARBA00022722"/>
    </source>
</evidence>
<dbReference type="GO" id="GO:0016787">
    <property type="term" value="F:hydrolase activity"/>
    <property type="evidence" value="ECO:0007669"/>
    <property type="project" value="UniProtKB-KW"/>
</dbReference>
<evidence type="ECO:0000256" key="8">
    <source>
        <dbReference type="SAM" id="MobiDB-lite"/>
    </source>
</evidence>
<evidence type="ECO:0000256" key="3">
    <source>
        <dbReference type="ARBA" id="ARBA00022695"/>
    </source>
</evidence>
<keyword evidence="7" id="KW-0695">RNA-directed DNA polymerase</keyword>
<protein>
    <recommendedName>
        <fullName evidence="1">RNA-directed DNA polymerase</fullName>
        <ecNumber evidence="1">2.7.7.49</ecNumber>
    </recommendedName>
</protein>
<evidence type="ECO:0000259" key="9">
    <source>
        <dbReference type="PROSITE" id="PS50994"/>
    </source>
</evidence>
<dbReference type="Gene3D" id="3.30.420.10">
    <property type="entry name" value="Ribonuclease H-like superfamily/Ribonuclease H"/>
    <property type="match status" value="1"/>
</dbReference>
<feature type="compositionally biased region" description="Polar residues" evidence="8">
    <location>
        <begin position="671"/>
        <end position="692"/>
    </location>
</feature>
<keyword evidence="4" id="KW-0540">Nuclease</keyword>
<sequence length="707" mass="79684">GREGVRPDNRKIEAVRDFPVPTTVRQVKAFIGLCSYYRRFVKSFASIAQPLINLTKKDEPFVWGQDQEEAFTALKQRLITPPILVFPDFEAEFTLTTDASNSGLGAVLSQIHEGKEHPVAYASRALNKAERNYSATELELLAIVYAVKYFHQYLWGVKFTIVTDHAPLRYLHQMKDSNARVMRWSLMLEEYAYTPRYKTGKTNTNADGLSRAYTVQVLERDELVAEQAKDSYCIQVEQQTNFTYTADGILAKRTEKGLRLVIPPPLRTRVLQLSHAAPQGGHCGQRKTLQAVKSKYYWPDMTTDVISFVRACPQCALLYDHGRTKPPLGQFYEPRETFEAISVDVVGPLPPTKEGHKYILTIIDQFSRYVQFYPMRSQTAEEVAHNLVRHMARFGTSKRMLSDQGKNFTSELIRHLCEFFQVDKLQTTAYHPAGNGRCERVHRTMGKILAHFVNDTQTDWDLKLPLAELVVNSHCNETTTYPPFTVVFGKDMPLPARDDLTLQPSIEPYALHVEDLRATLLELWDAVDRMQAQNQDKIRKRYNQGKEDPGYSIGDFVYLHSPAVKKGKARKLTKPWGGPYEILEVHSPQNVTLKVGSKETRVHTSRLKPVRNGAPDLANEPPGETRDQLGETASPSGSSLPSDNPRPNTAGEPLEPSPGPTASSCAAEPVPSTSGLGNTPNPFPSRNTNRYQLRSLPHTDYRKLGGL</sequence>
<dbReference type="SUPFAM" id="SSF53098">
    <property type="entry name" value="Ribonuclease H-like"/>
    <property type="match status" value="1"/>
</dbReference>
<dbReference type="AlphaFoldDB" id="A0A146KRU5"/>
<dbReference type="PANTHER" id="PTHR37984">
    <property type="entry name" value="PROTEIN CBG26694"/>
    <property type="match status" value="1"/>
</dbReference>
<keyword evidence="5" id="KW-0255">Endonuclease</keyword>
<gene>
    <name evidence="10" type="primary">TY3B-I_66</name>
    <name evidence="10" type="ORF">g.88606</name>
</gene>
<reference evidence="10" key="1">
    <citation type="journal article" date="2016" name="Gigascience">
        <title>De novo construction of an expanded transcriptome assembly for the western tarnished plant bug, Lygus hesperus.</title>
        <authorList>
            <person name="Tassone E.E."/>
            <person name="Geib S.M."/>
            <person name="Hall B."/>
            <person name="Fabrick J.A."/>
            <person name="Brent C.S."/>
            <person name="Hull J.J."/>
        </authorList>
    </citation>
    <scope>NUCLEOTIDE SEQUENCE</scope>
</reference>
<accession>A0A146KRU5</accession>
<keyword evidence="2" id="KW-0808">Transferase</keyword>
<evidence type="ECO:0000313" key="10">
    <source>
        <dbReference type="EMBL" id="JAP99222.1"/>
    </source>
</evidence>
<dbReference type="FunFam" id="3.30.70.270:FF:000020">
    <property type="entry name" value="Transposon Tf2-6 polyprotein-like Protein"/>
    <property type="match status" value="1"/>
</dbReference>
<dbReference type="Gene3D" id="3.30.70.270">
    <property type="match status" value="1"/>
</dbReference>
<dbReference type="Pfam" id="PF17917">
    <property type="entry name" value="RT_RNaseH"/>
    <property type="match status" value="1"/>
</dbReference>
<dbReference type="InterPro" id="IPR041373">
    <property type="entry name" value="RT_RNaseH"/>
</dbReference>
<feature type="non-terminal residue" evidence="10">
    <location>
        <position position="1"/>
    </location>
</feature>
<dbReference type="PROSITE" id="PS50994">
    <property type="entry name" value="INTEGRASE"/>
    <property type="match status" value="1"/>
</dbReference>
<keyword evidence="3" id="KW-0548">Nucleotidyltransferase</keyword>
<dbReference type="Gene3D" id="1.10.340.70">
    <property type="match status" value="1"/>
</dbReference>
<evidence type="ECO:0000256" key="6">
    <source>
        <dbReference type="ARBA" id="ARBA00022801"/>
    </source>
</evidence>
<dbReference type="SUPFAM" id="SSF56672">
    <property type="entry name" value="DNA/RNA polymerases"/>
    <property type="match status" value="1"/>
</dbReference>
<dbReference type="Pfam" id="PF17921">
    <property type="entry name" value="Integrase_H2C2"/>
    <property type="match status" value="1"/>
</dbReference>
<proteinExistence type="predicted"/>
<dbReference type="GO" id="GO:0003676">
    <property type="term" value="F:nucleic acid binding"/>
    <property type="evidence" value="ECO:0007669"/>
    <property type="project" value="InterPro"/>
</dbReference>
<dbReference type="EMBL" id="GDHC01019406">
    <property type="protein sequence ID" value="JAP99222.1"/>
    <property type="molecule type" value="Transcribed_RNA"/>
</dbReference>
<dbReference type="InterPro" id="IPR001584">
    <property type="entry name" value="Integrase_cat-core"/>
</dbReference>
<feature type="compositionally biased region" description="Basic and acidic residues" evidence="8">
    <location>
        <begin position="697"/>
        <end position="707"/>
    </location>
</feature>
<dbReference type="FunFam" id="3.10.20.370:FF:000001">
    <property type="entry name" value="Retrovirus-related Pol polyprotein from transposon 17.6-like protein"/>
    <property type="match status" value="1"/>
</dbReference>
<evidence type="ECO:0000256" key="1">
    <source>
        <dbReference type="ARBA" id="ARBA00012493"/>
    </source>
</evidence>
<feature type="region of interest" description="Disordered" evidence="8">
    <location>
        <begin position="594"/>
        <end position="707"/>
    </location>
</feature>
<dbReference type="CDD" id="cd09274">
    <property type="entry name" value="RNase_HI_RT_Ty3"/>
    <property type="match status" value="1"/>
</dbReference>
<dbReference type="GO" id="GO:0004519">
    <property type="term" value="F:endonuclease activity"/>
    <property type="evidence" value="ECO:0007669"/>
    <property type="project" value="UniProtKB-KW"/>
</dbReference>
<dbReference type="InterPro" id="IPR043502">
    <property type="entry name" value="DNA/RNA_pol_sf"/>
</dbReference>
<evidence type="ECO:0000256" key="7">
    <source>
        <dbReference type="ARBA" id="ARBA00022918"/>
    </source>
</evidence>